<dbReference type="GO" id="GO:0006825">
    <property type="term" value="P:copper ion transport"/>
    <property type="evidence" value="ECO:0007669"/>
    <property type="project" value="InterPro"/>
</dbReference>
<gene>
    <name evidence="9" type="ORF">Asulf_02019</name>
</gene>
<feature type="region of interest" description="Disordered" evidence="6">
    <location>
        <begin position="144"/>
        <end position="165"/>
    </location>
</feature>
<feature type="transmembrane region" description="Helical" evidence="7">
    <location>
        <begin position="97"/>
        <end position="116"/>
    </location>
</feature>
<proteinExistence type="predicted"/>
<dbReference type="InterPro" id="IPR008457">
    <property type="entry name" value="Cu-R_CopD_dom"/>
</dbReference>
<dbReference type="STRING" id="387631.Asulf_02019"/>
<feature type="transmembrane region" description="Helical" evidence="7">
    <location>
        <begin position="57"/>
        <end position="77"/>
    </location>
</feature>
<dbReference type="eggNOG" id="arCOG05392">
    <property type="taxonomic scope" value="Archaea"/>
</dbReference>
<keyword evidence="2" id="KW-1003">Cell membrane</keyword>
<evidence type="ECO:0000313" key="10">
    <source>
        <dbReference type="Proteomes" id="UP000013307"/>
    </source>
</evidence>
<dbReference type="RefSeq" id="WP_015591580.1">
    <property type="nucleotide sequence ID" value="NC_021169.1"/>
</dbReference>
<evidence type="ECO:0000256" key="4">
    <source>
        <dbReference type="ARBA" id="ARBA00022989"/>
    </source>
</evidence>
<dbReference type="GO" id="GO:0005886">
    <property type="term" value="C:plasma membrane"/>
    <property type="evidence" value="ECO:0007669"/>
    <property type="project" value="UniProtKB-SubCell"/>
</dbReference>
<name>N0BEE5_9EURY</name>
<feature type="domain" description="Copper resistance protein D" evidence="8">
    <location>
        <begin position="54"/>
        <end position="126"/>
    </location>
</feature>
<feature type="transmembrane region" description="Helical" evidence="7">
    <location>
        <begin position="16"/>
        <end position="36"/>
    </location>
</feature>
<evidence type="ECO:0000256" key="3">
    <source>
        <dbReference type="ARBA" id="ARBA00022692"/>
    </source>
</evidence>
<accession>N0BEE5</accession>
<dbReference type="GeneID" id="15393653"/>
<keyword evidence="5 7" id="KW-0472">Membrane</keyword>
<evidence type="ECO:0000256" key="5">
    <source>
        <dbReference type="ARBA" id="ARBA00023136"/>
    </source>
</evidence>
<dbReference type="AlphaFoldDB" id="N0BEE5"/>
<dbReference type="Proteomes" id="UP000013307">
    <property type="component" value="Chromosome"/>
</dbReference>
<dbReference type="PANTHER" id="PTHR34820">
    <property type="entry name" value="INNER MEMBRANE PROTEIN YEBZ"/>
    <property type="match status" value="1"/>
</dbReference>
<keyword evidence="10" id="KW-1185">Reference proteome</keyword>
<sequence>MANPIVYGLVKGTHDLATAIWIGGLIQLSFVVFPAFKAKMGQGNELKPLLMDVQKRLSMLVMVSIPILIVTGILEAWHSQSFEGFFSFENTYSSLLSIKHILVILMIGIVIVRRLIMRSLNREIMQMQKMQKKKMMQAERAERGTKEGIKGVGENKPPKAAQGIQGQMPHAQISQSIKSKEKASMMLVFVNAIIGISVVILSGFCAAMGG</sequence>
<evidence type="ECO:0000256" key="6">
    <source>
        <dbReference type="SAM" id="MobiDB-lite"/>
    </source>
</evidence>
<keyword evidence="4 7" id="KW-1133">Transmembrane helix</keyword>
<dbReference type="InterPro" id="IPR032694">
    <property type="entry name" value="CopC/D"/>
</dbReference>
<evidence type="ECO:0000256" key="7">
    <source>
        <dbReference type="SAM" id="Phobius"/>
    </source>
</evidence>
<comment type="subcellular location">
    <subcellularLocation>
        <location evidence="1">Cell membrane</location>
        <topology evidence="1">Multi-pass membrane protein</topology>
    </subcellularLocation>
</comment>
<evidence type="ECO:0000313" key="9">
    <source>
        <dbReference type="EMBL" id="AGK61984.1"/>
    </source>
</evidence>
<dbReference type="HOGENOM" id="CLU_1307765_0_0_2"/>
<evidence type="ECO:0000256" key="2">
    <source>
        <dbReference type="ARBA" id="ARBA00022475"/>
    </source>
</evidence>
<keyword evidence="3 7" id="KW-0812">Transmembrane</keyword>
<dbReference type="EMBL" id="CP005290">
    <property type="protein sequence ID" value="AGK61984.1"/>
    <property type="molecule type" value="Genomic_DNA"/>
</dbReference>
<dbReference type="KEGG" id="ast:Asulf_02019"/>
<evidence type="ECO:0000259" key="8">
    <source>
        <dbReference type="Pfam" id="PF05425"/>
    </source>
</evidence>
<dbReference type="Pfam" id="PF05425">
    <property type="entry name" value="CopD"/>
    <property type="match status" value="1"/>
</dbReference>
<evidence type="ECO:0000256" key="1">
    <source>
        <dbReference type="ARBA" id="ARBA00004651"/>
    </source>
</evidence>
<reference evidence="9 10" key="1">
    <citation type="journal article" date="2013" name="Genome Announc.">
        <title>Complete Genome Sequence of the Thermophilic and Facultatively Chemolithoautotrophic Sulfate Reducer Archaeoglobus sulfaticallidus Strain PM70-1T.</title>
        <authorList>
            <person name="Stokke R."/>
            <person name="Hocking W.P."/>
            <person name="Steinsbu B.O."/>
            <person name="Steen I.H."/>
        </authorList>
    </citation>
    <scope>NUCLEOTIDE SEQUENCE [LARGE SCALE GENOMIC DNA]</scope>
    <source>
        <strain evidence="9">PM70-1</strain>
    </source>
</reference>
<organism evidence="9 10">
    <name type="scientific">Archaeoglobus sulfaticallidus PM70-1</name>
    <dbReference type="NCBI Taxonomy" id="387631"/>
    <lineage>
        <taxon>Archaea</taxon>
        <taxon>Methanobacteriati</taxon>
        <taxon>Methanobacteriota</taxon>
        <taxon>Archaeoglobi</taxon>
        <taxon>Archaeoglobales</taxon>
        <taxon>Archaeoglobaceae</taxon>
        <taxon>Archaeoglobus</taxon>
    </lineage>
</organism>
<feature type="transmembrane region" description="Helical" evidence="7">
    <location>
        <begin position="186"/>
        <end position="209"/>
    </location>
</feature>
<dbReference type="PANTHER" id="PTHR34820:SF4">
    <property type="entry name" value="INNER MEMBRANE PROTEIN YEBZ"/>
    <property type="match status" value="1"/>
</dbReference>
<protein>
    <recommendedName>
        <fullName evidence="8">Copper resistance protein D domain-containing protein</fullName>
    </recommendedName>
</protein>